<organism evidence="3 4">
    <name type="scientific">Lentzea atacamensis</name>
    <dbReference type="NCBI Taxonomy" id="531938"/>
    <lineage>
        <taxon>Bacteria</taxon>
        <taxon>Bacillati</taxon>
        <taxon>Actinomycetota</taxon>
        <taxon>Actinomycetes</taxon>
        <taxon>Pseudonocardiales</taxon>
        <taxon>Pseudonocardiaceae</taxon>
        <taxon>Lentzea</taxon>
    </lineage>
</organism>
<gene>
    <name evidence="3" type="ORF">C8D88_10461</name>
</gene>
<dbReference type="Pfam" id="PF02517">
    <property type="entry name" value="Rce1-like"/>
    <property type="match status" value="1"/>
</dbReference>
<dbReference type="Proteomes" id="UP000246005">
    <property type="component" value="Unassembled WGS sequence"/>
</dbReference>
<feature type="transmembrane region" description="Helical" evidence="1">
    <location>
        <begin position="74"/>
        <end position="97"/>
    </location>
</feature>
<name>A0A316I3D8_9PSEU</name>
<keyword evidence="1" id="KW-1133">Transmembrane helix</keyword>
<feature type="transmembrane region" description="Helical" evidence="1">
    <location>
        <begin position="141"/>
        <end position="158"/>
    </location>
</feature>
<dbReference type="PANTHER" id="PTHR39430">
    <property type="entry name" value="MEMBRANE-ASSOCIATED PROTEASE-RELATED"/>
    <property type="match status" value="1"/>
</dbReference>
<keyword evidence="3" id="KW-0645">Protease</keyword>
<keyword evidence="1" id="KW-0472">Membrane</keyword>
<comment type="caution">
    <text evidence="3">The sequence shown here is derived from an EMBL/GenBank/DDBJ whole genome shotgun (WGS) entry which is preliminary data.</text>
</comment>
<dbReference type="PANTHER" id="PTHR39430:SF1">
    <property type="entry name" value="PROTEASE"/>
    <property type="match status" value="1"/>
</dbReference>
<sequence length="251" mass="26649">MTKTTGRILLALLGFLACVFLPALLTSGLPPMVAYLVGVTGVSASALALVFLLRRYVDREPFRELGLRRKPADVVTGFVIAAVTALAAGGLAVLLGFAEWTGVPAVPMWLLLVKVLAIFLGQAFPEELVFRGYVMTNLGGGWRAIVISSVLFGALHVFSNGGATTVPERLVYALMAMGFGLALAICRGGSLWLAIGFHLGFNVFHQLFVTPKASAPFELTVFAGLVIAAGTIHLARVWRKAKTVAAPRLDL</sequence>
<keyword evidence="1" id="KW-0812">Transmembrane</keyword>
<proteinExistence type="predicted"/>
<dbReference type="AlphaFoldDB" id="A0A316I3D8"/>
<evidence type="ECO:0000313" key="4">
    <source>
        <dbReference type="Proteomes" id="UP000246005"/>
    </source>
</evidence>
<dbReference type="RefSeq" id="WP_146231537.1">
    <property type="nucleotide sequence ID" value="NZ_QGHB01000004.1"/>
</dbReference>
<dbReference type="GO" id="GO:0006508">
    <property type="term" value="P:proteolysis"/>
    <property type="evidence" value="ECO:0007669"/>
    <property type="project" value="UniProtKB-KW"/>
</dbReference>
<dbReference type="EMBL" id="QGHB01000004">
    <property type="protein sequence ID" value="PWK86900.1"/>
    <property type="molecule type" value="Genomic_DNA"/>
</dbReference>
<feature type="domain" description="CAAX prenyl protease 2/Lysostaphin resistance protein A-like" evidence="2">
    <location>
        <begin position="110"/>
        <end position="204"/>
    </location>
</feature>
<feature type="transmembrane region" description="Helical" evidence="1">
    <location>
        <begin position="170"/>
        <end position="186"/>
    </location>
</feature>
<feature type="transmembrane region" description="Helical" evidence="1">
    <location>
        <begin position="35"/>
        <end position="53"/>
    </location>
</feature>
<feature type="transmembrane region" description="Helical" evidence="1">
    <location>
        <begin position="221"/>
        <end position="238"/>
    </location>
</feature>
<accession>A0A316I3D8</accession>
<dbReference type="InterPro" id="IPR003675">
    <property type="entry name" value="Rce1/LyrA-like_dom"/>
</dbReference>
<keyword evidence="3" id="KW-0378">Hydrolase</keyword>
<dbReference type="GO" id="GO:0004175">
    <property type="term" value="F:endopeptidase activity"/>
    <property type="evidence" value="ECO:0007669"/>
    <property type="project" value="UniProtKB-ARBA"/>
</dbReference>
<evidence type="ECO:0000256" key="1">
    <source>
        <dbReference type="SAM" id="Phobius"/>
    </source>
</evidence>
<dbReference type="PROSITE" id="PS51257">
    <property type="entry name" value="PROKAR_LIPOPROTEIN"/>
    <property type="match status" value="1"/>
</dbReference>
<evidence type="ECO:0000313" key="3">
    <source>
        <dbReference type="EMBL" id="PWK86900.1"/>
    </source>
</evidence>
<evidence type="ECO:0000259" key="2">
    <source>
        <dbReference type="Pfam" id="PF02517"/>
    </source>
</evidence>
<protein>
    <submittedName>
        <fullName evidence="3">CAAX prenyl protease-like protein</fullName>
    </submittedName>
</protein>
<dbReference type="GO" id="GO:0080120">
    <property type="term" value="P:CAAX-box protein maturation"/>
    <property type="evidence" value="ECO:0007669"/>
    <property type="project" value="UniProtKB-ARBA"/>
</dbReference>
<reference evidence="3 4" key="1">
    <citation type="submission" date="2018-05" db="EMBL/GenBank/DDBJ databases">
        <title>Genomic Encyclopedia of Type Strains, Phase IV (KMG-IV): sequencing the most valuable type-strain genomes for metagenomic binning, comparative biology and taxonomic classification.</title>
        <authorList>
            <person name="Goeker M."/>
        </authorList>
    </citation>
    <scope>NUCLEOTIDE SEQUENCE [LARGE SCALE GENOMIC DNA]</scope>
    <source>
        <strain evidence="3 4">DSM 45480</strain>
    </source>
</reference>